<sequence>MTNNTYKLLPDKLIEVVRNLLTDDVFLDSVIQTAFESRSANELVFNVPAEISVTGNSLILIADRKHLTGEPAYQPGDWNRWPDVIPPRLNTEPFIEGKPLECDYWLLRLKTNKFMTGKLTTQKNWIQVPEDQIEAYREFSPYPAIATLNAKENFSDDGWNAYPKFVPKNGTYEVVLCDGRQRVCSWKSNVWSFYGDEIVAFKKIV</sequence>
<protein>
    <submittedName>
        <fullName evidence="1">Uncharacterized protein</fullName>
    </submittedName>
</protein>
<dbReference type="RefSeq" id="WP_066593226.1">
    <property type="nucleotide sequence ID" value="NZ_CAJTBZ010000004.1"/>
</dbReference>
<proteinExistence type="predicted"/>
<name>A0A227KNS5_9BURK</name>
<reference evidence="2" key="1">
    <citation type="submission" date="2017-05" db="EMBL/GenBank/DDBJ databases">
        <title>Improved OligoMM genomes.</title>
        <authorList>
            <person name="Garzetti D."/>
        </authorList>
    </citation>
    <scope>NUCLEOTIDE SEQUENCE [LARGE SCALE GENOMIC DNA]</scope>
    <source>
        <strain evidence="2">YL45</strain>
    </source>
</reference>
<dbReference type="AlphaFoldDB" id="A0A227KNS5"/>
<dbReference type="Proteomes" id="UP000214610">
    <property type="component" value="Unassembled WGS sequence"/>
</dbReference>
<comment type="caution">
    <text evidence="1">The sequence shown here is derived from an EMBL/GenBank/DDBJ whole genome shotgun (WGS) entry which is preliminary data.</text>
</comment>
<keyword evidence="2" id="KW-1185">Reference proteome</keyword>
<organism evidence="1 2">
    <name type="scientific">Turicimonas muris</name>
    <dbReference type="NCBI Taxonomy" id="1796652"/>
    <lineage>
        <taxon>Bacteria</taxon>
        <taxon>Pseudomonadati</taxon>
        <taxon>Pseudomonadota</taxon>
        <taxon>Betaproteobacteria</taxon>
        <taxon>Burkholderiales</taxon>
        <taxon>Sutterellaceae</taxon>
        <taxon>Turicimonas</taxon>
    </lineage>
</organism>
<dbReference type="GeneID" id="78361651"/>
<evidence type="ECO:0000313" key="2">
    <source>
        <dbReference type="Proteomes" id="UP000214610"/>
    </source>
</evidence>
<accession>A0A227KNS5</accession>
<evidence type="ECO:0000313" key="1">
    <source>
        <dbReference type="EMBL" id="OXE49749.1"/>
    </source>
</evidence>
<dbReference type="EMBL" id="NHMP01000003">
    <property type="protein sequence ID" value="OXE49749.1"/>
    <property type="molecule type" value="Genomic_DNA"/>
</dbReference>
<gene>
    <name evidence="1" type="ORF">ADH67_06375</name>
</gene>